<dbReference type="Gene3D" id="3.10.50.10">
    <property type="match status" value="1"/>
</dbReference>
<dbReference type="SUPFAM" id="SSF54556">
    <property type="entry name" value="Chitinase insertion domain"/>
    <property type="match status" value="1"/>
</dbReference>
<dbReference type="CDD" id="cd00063">
    <property type="entry name" value="FN3"/>
    <property type="match status" value="1"/>
</dbReference>
<dbReference type="Gene3D" id="2.60.40.10">
    <property type="entry name" value="Immunoglobulins"/>
    <property type="match status" value="1"/>
</dbReference>
<dbReference type="SUPFAM" id="SSF51055">
    <property type="entry name" value="Carbohydrate binding domain"/>
    <property type="match status" value="1"/>
</dbReference>
<dbReference type="CDD" id="cd06548">
    <property type="entry name" value="GH18_chitinase"/>
    <property type="match status" value="1"/>
</dbReference>
<sequence>MLCLSLLPTGASQAADQTPAHSPEVIFRVDATDSSAAQAAEKTANFKAGAITVAAACTPAEWNASTAYTGGQQVTYASKVYEAKWWTQGDRPDLSGTWGVWKTISDCTGGGGGTDLTAPSAPANLSAAPASATSVALSWQPSTDNVAVTGYNVYNGAVLAVSTTGTSTTVTGLTPNTTYSFTVKAKDAAGNLSAASAALIVKTSAGGDGGGSNPPSGIIGAYVAAWNFPNVSTVPAHKLTHAFYAFADVAGNGVSGGNASHLAQLVTLKQKNPALKVLISVGGWGRSQGFVSASSTEANRTAFANSALQYIRTHKLDGIDLDWEYPAAGDKQNYTLLLKKLREVLDAGSAADGRTGAARYQITAAMGASEYSLQGIDLAAVHPYFDFINIMTYDMQINSNSHHANLYTSSLNPNYSVHNSVQLYKGRGVPANKIVIGGAFYSRGLGEYKYDDLKNNYINKNGWVRQWDDTAKAPYLTKGSSFLSYDDTESLTHKVNYLKSGGLGGIMFWDYGQNLDGELLQAIYSTMN</sequence>
<comment type="caution">
    <text evidence="12">The sequence shown here is derived from an EMBL/GenBank/DDBJ whole genome shotgun (WGS) entry which is preliminary data.</text>
</comment>
<gene>
    <name evidence="12" type="ORF">EDM21_10210</name>
</gene>
<evidence type="ECO:0000256" key="4">
    <source>
        <dbReference type="ARBA" id="ARBA00022801"/>
    </source>
</evidence>
<dbReference type="InterPro" id="IPR003961">
    <property type="entry name" value="FN3_dom"/>
</dbReference>
<dbReference type="InterPro" id="IPR001223">
    <property type="entry name" value="Glyco_hydro18_cat"/>
</dbReference>
<evidence type="ECO:0000313" key="12">
    <source>
        <dbReference type="EMBL" id="MVO99899.1"/>
    </source>
</evidence>
<dbReference type="Proteomes" id="UP000490800">
    <property type="component" value="Unassembled WGS sequence"/>
</dbReference>
<dbReference type="GO" id="GO:0008061">
    <property type="term" value="F:chitin binding"/>
    <property type="evidence" value="ECO:0007669"/>
    <property type="project" value="InterPro"/>
</dbReference>
<dbReference type="InterPro" id="IPR029070">
    <property type="entry name" value="Chitinase_insertion_sf"/>
</dbReference>
<dbReference type="SUPFAM" id="SSF51445">
    <property type="entry name" value="(Trans)glycosidases"/>
    <property type="match status" value="1"/>
</dbReference>
<evidence type="ECO:0000256" key="7">
    <source>
        <dbReference type="ARBA" id="ARBA00023295"/>
    </source>
</evidence>
<protein>
    <recommendedName>
        <fullName evidence="3">chitinase</fullName>
        <ecNumber evidence="3">3.2.1.14</ecNumber>
    </recommendedName>
</protein>
<dbReference type="PANTHER" id="PTHR11177">
    <property type="entry name" value="CHITINASE"/>
    <property type="match status" value="1"/>
</dbReference>
<comment type="similarity">
    <text evidence="2">Belongs to the glycosyl hydrolase 18 family. Chitinase class II subfamily.</text>
</comment>
<dbReference type="InterPro" id="IPR011583">
    <property type="entry name" value="Chitinase_II/V-like_cat"/>
</dbReference>
<keyword evidence="8" id="KW-0624">Polysaccharide degradation</keyword>
<dbReference type="PANTHER" id="PTHR11177:SF317">
    <property type="entry name" value="CHITINASE 12-RELATED"/>
    <property type="match status" value="1"/>
</dbReference>
<dbReference type="InterPro" id="IPR017853">
    <property type="entry name" value="GH"/>
</dbReference>
<evidence type="ECO:0000259" key="11">
    <source>
        <dbReference type="PROSITE" id="PS51910"/>
    </source>
</evidence>
<dbReference type="InterPro" id="IPR050314">
    <property type="entry name" value="Glycosyl_Hydrlase_18"/>
</dbReference>
<feature type="domain" description="Fibronectin type-III" evidence="10">
    <location>
        <begin position="121"/>
        <end position="206"/>
    </location>
</feature>
<dbReference type="GO" id="GO:0030246">
    <property type="term" value="F:carbohydrate binding"/>
    <property type="evidence" value="ECO:0007669"/>
    <property type="project" value="InterPro"/>
</dbReference>
<dbReference type="SMART" id="SM00060">
    <property type="entry name" value="FN3"/>
    <property type="match status" value="1"/>
</dbReference>
<dbReference type="PROSITE" id="PS50853">
    <property type="entry name" value="FN3"/>
    <property type="match status" value="1"/>
</dbReference>
<evidence type="ECO:0000256" key="3">
    <source>
        <dbReference type="ARBA" id="ARBA00012729"/>
    </source>
</evidence>
<evidence type="ECO:0000256" key="5">
    <source>
        <dbReference type="ARBA" id="ARBA00023024"/>
    </source>
</evidence>
<name>A0A7X3FHM0_9BACL</name>
<keyword evidence="13" id="KW-1185">Reference proteome</keyword>
<dbReference type="InterPro" id="IPR001579">
    <property type="entry name" value="Glyco_hydro_18_chit_AS"/>
</dbReference>
<comment type="catalytic activity">
    <reaction evidence="1">
        <text>Random endo-hydrolysis of N-acetyl-beta-D-glucosaminide (1-&gt;4)-beta-linkages in chitin and chitodextrins.</text>
        <dbReference type="EC" id="3.2.1.14"/>
    </reaction>
</comment>
<dbReference type="SMART" id="SM00636">
    <property type="entry name" value="Glyco_18"/>
    <property type="match status" value="1"/>
</dbReference>
<dbReference type="GO" id="GO:0006032">
    <property type="term" value="P:chitin catabolic process"/>
    <property type="evidence" value="ECO:0007669"/>
    <property type="project" value="UniProtKB-KW"/>
</dbReference>
<dbReference type="InterPro" id="IPR003610">
    <property type="entry name" value="CBM5/12"/>
</dbReference>
<keyword evidence="7 9" id="KW-0326">Glycosidase</keyword>
<dbReference type="PROSITE" id="PS51910">
    <property type="entry name" value="GH18_2"/>
    <property type="match status" value="1"/>
</dbReference>
<evidence type="ECO:0000256" key="9">
    <source>
        <dbReference type="RuleBase" id="RU000489"/>
    </source>
</evidence>
<evidence type="ECO:0000259" key="10">
    <source>
        <dbReference type="PROSITE" id="PS50853"/>
    </source>
</evidence>
<keyword evidence="6" id="KW-0119">Carbohydrate metabolism</keyword>
<dbReference type="CDD" id="cd12215">
    <property type="entry name" value="ChiC_BD"/>
    <property type="match status" value="1"/>
</dbReference>
<dbReference type="AlphaFoldDB" id="A0A7X3FHM0"/>
<proteinExistence type="inferred from homology"/>
<dbReference type="InterPro" id="IPR013783">
    <property type="entry name" value="Ig-like_fold"/>
</dbReference>
<keyword evidence="5" id="KW-0146">Chitin degradation</keyword>
<evidence type="ECO:0000256" key="8">
    <source>
        <dbReference type="ARBA" id="ARBA00023326"/>
    </source>
</evidence>
<dbReference type="GO" id="GO:0005576">
    <property type="term" value="C:extracellular region"/>
    <property type="evidence" value="ECO:0007669"/>
    <property type="project" value="InterPro"/>
</dbReference>
<feature type="domain" description="GH18" evidence="11">
    <location>
        <begin position="217"/>
        <end position="528"/>
    </location>
</feature>
<dbReference type="InterPro" id="IPR036116">
    <property type="entry name" value="FN3_sf"/>
</dbReference>
<keyword evidence="4 9" id="KW-0378">Hydrolase</keyword>
<evidence type="ECO:0000256" key="2">
    <source>
        <dbReference type="ARBA" id="ARBA00009121"/>
    </source>
</evidence>
<organism evidence="12 13">
    <name type="scientific">Paenibacillus lutrae</name>
    <dbReference type="NCBI Taxonomy" id="2078573"/>
    <lineage>
        <taxon>Bacteria</taxon>
        <taxon>Bacillati</taxon>
        <taxon>Bacillota</taxon>
        <taxon>Bacilli</taxon>
        <taxon>Bacillales</taxon>
        <taxon>Paenibacillaceae</taxon>
        <taxon>Paenibacillus</taxon>
    </lineage>
</organism>
<accession>A0A7X3FHM0</accession>
<dbReference type="PRINTS" id="PR00014">
    <property type="entry name" value="FNTYPEIII"/>
</dbReference>
<reference evidence="12 13" key="1">
    <citation type="journal article" date="2019" name="Microorganisms">
        <title>Paenibacillus lutrae sp. nov., A Chitinolytic Species Isolated from A River Otter in Castril Natural Park, Granada, Spain.</title>
        <authorList>
            <person name="Rodriguez M."/>
            <person name="Reina J.C."/>
            <person name="Bejar V."/>
            <person name="Llamas I."/>
        </authorList>
    </citation>
    <scope>NUCLEOTIDE SEQUENCE [LARGE SCALE GENOMIC DNA]</scope>
    <source>
        <strain evidence="12 13">N10</strain>
    </source>
</reference>
<dbReference type="GO" id="GO:0008843">
    <property type="term" value="F:endochitinase activity"/>
    <property type="evidence" value="ECO:0007669"/>
    <property type="project" value="UniProtKB-EC"/>
</dbReference>
<dbReference type="PROSITE" id="PS01095">
    <property type="entry name" value="GH18_1"/>
    <property type="match status" value="1"/>
</dbReference>
<dbReference type="Gene3D" id="3.20.20.80">
    <property type="entry name" value="Glycosidases"/>
    <property type="match status" value="2"/>
</dbReference>
<dbReference type="Pfam" id="PF00704">
    <property type="entry name" value="Glyco_hydro_18"/>
    <property type="match status" value="1"/>
</dbReference>
<dbReference type="OrthoDB" id="9775889at2"/>
<dbReference type="InterPro" id="IPR036573">
    <property type="entry name" value="CBM_sf_5/12"/>
</dbReference>
<dbReference type="SUPFAM" id="SSF49265">
    <property type="entry name" value="Fibronectin type III"/>
    <property type="match status" value="1"/>
</dbReference>
<evidence type="ECO:0000256" key="6">
    <source>
        <dbReference type="ARBA" id="ARBA00023277"/>
    </source>
</evidence>
<evidence type="ECO:0000256" key="1">
    <source>
        <dbReference type="ARBA" id="ARBA00000822"/>
    </source>
</evidence>
<dbReference type="EMBL" id="RHLK01000004">
    <property type="protein sequence ID" value="MVO99899.1"/>
    <property type="molecule type" value="Genomic_DNA"/>
</dbReference>
<dbReference type="Gene3D" id="2.10.10.20">
    <property type="entry name" value="Carbohydrate-binding module superfamily 5/12"/>
    <property type="match status" value="1"/>
</dbReference>
<evidence type="ECO:0000313" key="13">
    <source>
        <dbReference type="Proteomes" id="UP000490800"/>
    </source>
</evidence>
<dbReference type="SMART" id="SM00495">
    <property type="entry name" value="ChtBD3"/>
    <property type="match status" value="1"/>
</dbReference>
<dbReference type="EC" id="3.2.1.14" evidence="3"/>
<dbReference type="Pfam" id="PF00041">
    <property type="entry name" value="fn3"/>
    <property type="match status" value="1"/>
</dbReference>
<dbReference type="GO" id="GO:0000272">
    <property type="term" value="P:polysaccharide catabolic process"/>
    <property type="evidence" value="ECO:0007669"/>
    <property type="project" value="UniProtKB-KW"/>
</dbReference>
<dbReference type="Pfam" id="PF02839">
    <property type="entry name" value="CBM_5_12"/>
    <property type="match status" value="1"/>
</dbReference>